<protein>
    <recommendedName>
        <fullName evidence="3">VPLPA-CTERM sorting domain-containing protein</fullName>
    </recommendedName>
</protein>
<sequence length="266" mass="27981">MGALGVAALSGAAHASIVELKMTTSINGTTHTTVHPYMAPGDTAMLTVRYDTEAGSPEAFGGGTLYKNAVTYFGFALERGGVETYSGSVSGNFGQIQVANGGAYDNMAFRIFDDQVNYPSGTRNGTIPAGDITPFLDTGDPVYGDLFFRDFRMHFTMVDNTVIDSEALPTAADLVVAGGGSPFGPRIGNTAWSGFWEFENRLQVLGGLGSFGPGAPRDGDDYQIDFSVREYTGDSVSEVPLPAALPLFGFGLAGLGAALRRRKTKA</sequence>
<name>A0A2S7K0A7_9PROT</name>
<evidence type="ECO:0000313" key="1">
    <source>
        <dbReference type="EMBL" id="PQA85953.1"/>
    </source>
</evidence>
<dbReference type="EMBL" id="PJCH01000015">
    <property type="protein sequence ID" value="PQA85953.1"/>
    <property type="molecule type" value="Genomic_DNA"/>
</dbReference>
<reference evidence="1 2" key="1">
    <citation type="submission" date="2017-12" db="EMBL/GenBank/DDBJ databases">
        <authorList>
            <person name="Hurst M.R.H."/>
        </authorList>
    </citation>
    <scope>NUCLEOTIDE SEQUENCE [LARGE SCALE GENOMIC DNA]</scope>
    <source>
        <strain evidence="1 2">SY-3-19</strain>
    </source>
</reference>
<dbReference type="Proteomes" id="UP000239504">
    <property type="component" value="Unassembled WGS sequence"/>
</dbReference>
<keyword evidence="2" id="KW-1185">Reference proteome</keyword>
<evidence type="ECO:0000313" key="2">
    <source>
        <dbReference type="Proteomes" id="UP000239504"/>
    </source>
</evidence>
<evidence type="ECO:0008006" key="3">
    <source>
        <dbReference type="Google" id="ProtNLM"/>
    </source>
</evidence>
<accession>A0A2S7K0A7</accession>
<organism evidence="1 2">
    <name type="scientific">Hyphococcus luteus</name>
    <dbReference type="NCBI Taxonomy" id="2058213"/>
    <lineage>
        <taxon>Bacteria</taxon>
        <taxon>Pseudomonadati</taxon>
        <taxon>Pseudomonadota</taxon>
        <taxon>Alphaproteobacteria</taxon>
        <taxon>Parvularculales</taxon>
        <taxon>Parvularculaceae</taxon>
        <taxon>Hyphococcus</taxon>
    </lineage>
</organism>
<proteinExistence type="predicted"/>
<dbReference type="AlphaFoldDB" id="A0A2S7K0A7"/>
<comment type="caution">
    <text evidence="1">The sequence shown here is derived from an EMBL/GenBank/DDBJ whole genome shotgun (WGS) entry which is preliminary data.</text>
</comment>
<gene>
    <name evidence="1" type="ORF">CW354_16335</name>
</gene>